<dbReference type="GO" id="GO:0006952">
    <property type="term" value="P:defense response"/>
    <property type="evidence" value="ECO:0007669"/>
    <property type="project" value="UniProtKB-KW"/>
</dbReference>
<comment type="caution">
    <text evidence="7">The sequence shown here is derived from an EMBL/GenBank/DDBJ whole genome shotgun (WGS) entry which is preliminary data.</text>
</comment>
<accession>A0A7J6WG43</accession>
<protein>
    <submittedName>
        <fullName evidence="7">Thionin</fullName>
    </submittedName>
</protein>
<keyword evidence="6" id="KW-0732">Signal</keyword>
<evidence type="ECO:0000256" key="5">
    <source>
        <dbReference type="SAM" id="Phobius"/>
    </source>
</evidence>
<dbReference type="InterPro" id="IPR001010">
    <property type="entry name" value="Thionin"/>
</dbReference>
<gene>
    <name evidence="7" type="ORF">FRX31_014017</name>
</gene>
<feature type="chain" id="PRO_5029658474" evidence="6">
    <location>
        <begin position="26"/>
        <end position="168"/>
    </location>
</feature>
<evidence type="ECO:0000256" key="4">
    <source>
        <dbReference type="ARBA" id="ARBA00023157"/>
    </source>
</evidence>
<dbReference type="PANTHER" id="PTHR33920">
    <property type="entry name" value="THIONIN-2.1-RELATED"/>
    <property type="match status" value="1"/>
</dbReference>
<keyword evidence="8" id="KW-1185">Reference proteome</keyword>
<sequence>MEGKGNVVLGVLILCLVVAQTQVEAIRCCKNPLGSACYVACSKTLVSYVVDCEEKCECRSGFEKDRICPNGYDYPTIPFLTNIENSAGDTINEFCKLGCASSECNAISTLKISDAGEEVVNEAMRKCNNACSAFCTKGSTRLFSFCVCVCVVEGCSCIYLLLGINYLK</sequence>
<keyword evidence="3" id="KW-0611">Plant defense</keyword>
<dbReference type="EMBL" id="JABWDY010016049">
    <property type="protein sequence ID" value="KAF5196396.1"/>
    <property type="molecule type" value="Genomic_DNA"/>
</dbReference>
<dbReference type="AlphaFoldDB" id="A0A7J6WG43"/>
<keyword evidence="4" id="KW-1015">Disulfide bond</keyword>
<evidence type="ECO:0000256" key="6">
    <source>
        <dbReference type="SAM" id="SignalP"/>
    </source>
</evidence>
<comment type="subcellular location">
    <subcellularLocation>
        <location evidence="1">Secreted</location>
    </subcellularLocation>
</comment>
<evidence type="ECO:0000313" key="8">
    <source>
        <dbReference type="Proteomes" id="UP000554482"/>
    </source>
</evidence>
<proteinExistence type="predicted"/>
<evidence type="ECO:0000256" key="1">
    <source>
        <dbReference type="ARBA" id="ARBA00004613"/>
    </source>
</evidence>
<reference evidence="7 8" key="1">
    <citation type="submission" date="2020-06" db="EMBL/GenBank/DDBJ databases">
        <title>Transcriptomic and genomic resources for Thalictrum thalictroides and T. hernandezii: Facilitating candidate gene discovery in an emerging model plant lineage.</title>
        <authorList>
            <person name="Arias T."/>
            <person name="Riano-Pachon D.M."/>
            <person name="Di Stilio V.S."/>
        </authorList>
    </citation>
    <scope>NUCLEOTIDE SEQUENCE [LARGE SCALE GENOMIC DNA]</scope>
    <source>
        <strain evidence="8">cv. WT478/WT964</strain>
        <tissue evidence="7">Leaves</tissue>
    </source>
</reference>
<name>A0A7J6WG43_THATH</name>
<keyword evidence="5" id="KW-0812">Transmembrane</keyword>
<evidence type="ECO:0000313" key="7">
    <source>
        <dbReference type="EMBL" id="KAF5196396.1"/>
    </source>
</evidence>
<dbReference type="Proteomes" id="UP000554482">
    <property type="component" value="Unassembled WGS sequence"/>
</dbReference>
<evidence type="ECO:0000256" key="2">
    <source>
        <dbReference type="ARBA" id="ARBA00022525"/>
    </source>
</evidence>
<keyword evidence="5" id="KW-0472">Membrane</keyword>
<keyword evidence="2" id="KW-0964">Secreted</keyword>
<evidence type="ECO:0000256" key="3">
    <source>
        <dbReference type="ARBA" id="ARBA00022821"/>
    </source>
</evidence>
<dbReference type="GO" id="GO:0005576">
    <property type="term" value="C:extracellular region"/>
    <property type="evidence" value="ECO:0007669"/>
    <property type="project" value="UniProtKB-SubCell"/>
</dbReference>
<feature type="transmembrane region" description="Helical" evidence="5">
    <location>
        <begin position="142"/>
        <end position="162"/>
    </location>
</feature>
<dbReference type="PANTHER" id="PTHR33920:SF2">
    <property type="entry name" value="THIONIN-2.1-RELATED"/>
    <property type="match status" value="1"/>
</dbReference>
<keyword evidence="5" id="KW-1133">Transmembrane helix</keyword>
<feature type="signal peptide" evidence="6">
    <location>
        <begin position="1"/>
        <end position="25"/>
    </location>
</feature>
<organism evidence="7 8">
    <name type="scientific">Thalictrum thalictroides</name>
    <name type="common">Rue-anemone</name>
    <name type="synonym">Anemone thalictroides</name>
    <dbReference type="NCBI Taxonomy" id="46969"/>
    <lineage>
        <taxon>Eukaryota</taxon>
        <taxon>Viridiplantae</taxon>
        <taxon>Streptophyta</taxon>
        <taxon>Embryophyta</taxon>
        <taxon>Tracheophyta</taxon>
        <taxon>Spermatophyta</taxon>
        <taxon>Magnoliopsida</taxon>
        <taxon>Ranunculales</taxon>
        <taxon>Ranunculaceae</taxon>
        <taxon>Thalictroideae</taxon>
        <taxon>Thalictrum</taxon>
    </lineage>
</organism>